<dbReference type="InterPro" id="IPR041698">
    <property type="entry name" value="Methyltransf_25"/>
</dbReference>
<dbReference type="InterPro" id="IPR001173">
    <property type="entry name" value="Glyco_trans_2-like"/>
</dbReference>
<comment type="similarity">
    <text evidence="1">Belongs to the glycosyltransferase 2 family.</text>
</comment>
<gene>
    <name evidence="7" type="ORF">HNQ50_003195</name>
</gene>
<dbReference type="Gene3D" id="3.40.50.2000">
    <property type="entry name" value="Glycogen Phosphorylase B"/>
    <property type="match status" value="1"/>
</dbReference>
<evidence type="ECO:0000259" key="5">
    <source>
        <dbReference type="Pfam" id="PF00535"/>
    </source>
</evidence>
<feature type="domain" description="Methyltransferase" evidence="6">
    <location>
        <begin position="55"/>
        <end position="130"/>
    </location>
</feature>
<dbReference type="SUPFAM" id="SSF53448">
    <property type="entry name" value="Nucleotide-diphospho-sugar transferases"/>
    <property type="match status" value="1"/>
</dbReference>
<dbReference type="RefSeq" id="WP_184102117.1">
    <property type="nucleotide sequence ID" value="NZ_JACHHN010000006.1"/>
</dbReference>
<dbReference type="Proteomes" id="UP000543030">
    <property type="component" value="Unassembled WGS sequence"/>
</dbReference>
<proteinExistence type="inferred from homology"/>
<organism evidence="7 8">
    <name type="scientific">Silvimonas terrae</name>
    <dbReference type="NCBI Taxonomy" id="300266"/>
    <lineage>
        <taxon>Bacteria</taxon>
        <taxon>Pseudomonadati</taxon>
        <taxon>Pseudomonadota</taxon>
        <taxon>Betaproteobacteria</taxon>
        <taxon>Neisseriales</taxon>
        <taxon>Chitinibacteraceae</taxon>
        <taxon>Silvimonas</taxon>
    </lineage>
</organism>
<keyword evidence="2" id="KW-0328">Glycosyltransferase</keyword>
<dbReference type="InterPro" id="IPR029044">
    <property type="entry name" value="Nucleotide-diphossugar_trans"/>
</dbReference>
<evidence type="ECO:0000256" key="4">
    <source>
        <dbReference type="SAM" id="Coils"/>
    </source>
</evidence>
<dbReference type="SUPFAM" id="SSF53335">
    <property type="entry name" value="S-adenosyl-L-methionine-dependent methyltransferases"/>
    <property type="match status" value="1"/>
</dbReference>
<comment type="caution">
    <text evidence="7">The sequence shown here is derived from an EMBL/GenBank/DDBJ whole genome shotgun (WGS) entry which is preliminary data.</text>
</comment>
<sequence length="1106" mass="124528">MNNSVINSADYWDTRFAEDWDAHGGTEQSRYFADLAVKQLPPWLKVAQRLENMSVCDWGCAQGDGTDVLARVFDPERLVGVDFSETAIAQAKARYPQVGFKTEDWTVSGATEPEYDIVFSSNTLEHFHHPFETLDVVAQHARKLLVLILPYRELNRIDEHYFTFAPDNLPATLTGNWVPLFCKVIDCKHNSPCYWPGEQVFLIYGRQEWVLQAKLTMGDLRIDADVEMDLARGELNRRVDILQAQLEHHVAEWDAVESACNELEIRRAEEALQVLQTRVTAESHLLEEARQELEARLADEAKLIEDARQLLEARMVEKAYQAEKKRLTEKARLAEEAHQIEKYNLIEAARQAEGVHQNERARLTEEVRQVGGKLSDKTAEVAQLNKVIEQLREQYRDREQQFLLSTSWRITRPLRVIARSASRDGMASLVRQTYAVLPPNTRQQLVKLPFVRRVKSWVAKSAAAPLPTGMIGVDQTRLPANLPVLPAPTQPDVIVWGVIDWHFRIQRPQQLARGFARAGHRVFYISSELIDTPAPGFAVERIEGEEGVVFQLRLNVAGGAPIYGALPGQAAAAQLRASTAILKRWLNLNSTISVVQHPYWSSTAFALPDNQVVYDCMDHHEGFGTTADEMIRAEHQLMDLADLVVVTSDWLYDVVKPRNANVHIVRNACEFEHFNTPPATRWLDPAGRKVIGYYGAIAEWFDLDLVRAVANAYPQHSVLLIGGDTTGAAAALRDLPNVTFTGEVRYGDLPHYLYGIDVCLLPFRVIDLTLATNPVKVYEYLCPGKPVVSVDLPEMKQFGDMVYTATGHGAFIEACGKALAENDAALVQRRIEFASRQTWVHRAHEFQAALLASTKPRMSVIVVTYNNLDLTQKCLASVEKYTTGVELELIIIDNASADGSPQWLGDYASTRSFVKLQLNEDNRGFSAANNQGLAMATGEYLVILNNDTVVTPGWATGFIRHLRTDKSVGLIGPVTNNIGNEARIPVSYPSLEEMPAAAAQYTVHHMGELFDIYTLAFFCVVLPRRVYEQIGGLDEAFGIGFFEDDDYCRRVQQLGLRCVCAEDVFVHHNLSASFNKMAQEKRQALMDKNRKIYEAKWGKWSPHCYR</sequence>
<dbReference type="PANTHER" id="PTHR43179">
    <property type="entry name" value="RHAMNOSYLTRANSFERASE WBBL"/>
    <property type="match status" value="1"/>
</dbReference>
<dbReference type="Gene3D" id="3.40.50.150">
    <property type="entry name" value="Vaccinia Virus protein VP39"/>
    <property type="match status" value="1"/>
</dbReference>
<dbReference type="Pfam" id="PF13692">
    <property type="entry name" value="Glyco_trans_1_4"/>
    <property type="match status" value="1"/>
</dbReference>
<feature type="domain" description="Glycosyltransferase 2-like" evidence="5">
    <location>
        <begin position="859"/>
        <end position="990"/>
    </location>
</feature>
<dbReference type="GO" id="GO:0016757">
    <property type="term" value="F:glycosyltransferase activity"/>
    <property type="evidence" value="ECO:0007669"/>
    <property type="project" value="UniProtKB-KW"/>
</dbReference>
<evidence type="ECO:0000313" key="8">
    <source>
        <dbReference type="Proteomes" id="UP000543030"/>
    </source>
</evidence>
<accession>A0A840RIN8</accession>
<evidence type="ECO:0000313" key="7">
    <source>
        <dbReference type="EMBL" id="MBB5192454.1"/>
    </source>
</evidence>
<evidence type="ECO:0000256" key="2">
    <source>
        <dbReference type="ARBA" id="ARBA00022676"/>
    </source>
</evidence>
<feature type="coiled-coil region" evidence="4">
    <location>
        <begin position="232"/>
        <end position="337"/>
    </location>
</feature>
<dbReference type="InterPro" id="IPR029063">
    <property type="entry name" value="SAM-dependent_MTases_sf"/>
</dbReference>
<dbReference type="CDD" id="cd04186">
    <property type="entry name" value="GT_2_like_c"/>
    <property type="match status" value="1"/>
</dbReference>
<dbReference type="EMBL" id="JACHHN010000006">
    <property type="protein sequence ID" value="MBB5192454.1"/>
    <property type="molecule type" value="Genomic_DNA"/>
</dbReference>
<evidence type="ECO:0000259" key="6">
    <source>
        <dbReference type="Pfam" id="PF13649"/>
    </source>
</evidence>
<dbReference type="Pfam" id="PF00535">
    <property type="entry name" value="Glycos_transf_2"/>
    <property type="match status" value="1"/>
</dbReference>
<dbReference type="Gene3D" id="3.90.550.10">
    <property type="entry name" value="Spore Coat Polysaccharide Biosynthesis Protein SpsA, Chain A"/>
    <property type="match status" value="1"/>
</dbReference>
<keyword evidence="4" id="KW-0175">Coiled coil</keyword>
<dbReference type="Pfam" id="PF13649">
    <property type="entry name" value="Methyltransf_25"/>
    <property type="match status" value="1"/>
</dbReference>
<dbReference type="AlphaFoldDB" id="A0A840RIN8"/>
<dbReference type="SUPFAM" id="SSF53756">
    <property type="entry name" value="UDP-Glycosyltransferase/glycogen phosphorylase"/>
    <property type="match status" value="1"/>
</dbReference>
<evidence type="ECO:0000256" key="1">
    <source>
        <dbReference type="ARBA" id="ARBA00006739"/>
    </source>
</evidence>
<evidence type="ECO:0000256" key="3">
    <source>
        <dbReference type="ARBA" id="ARBA00022679"/>
    </source>
</evidence>
<name>A0A840RIN8_9NEIS</name>
<keyword evidence="8" id="KW-1185">Reference proteome</keyword>
<protein>
    <submittedName>
        <fullName evidence="7">GT2 family glycosyltransferase/glycosyltransferase involved in cell wall biosynthesis</fullName>
    </submittedName>
</protein>
<feature type="coiled-coil region" evidence="4">
    <location>
        <begin position="374"/>
        <end position="401"/>
    </location>
</feature>
<keyword evidence="3 7" id="KW-0808">Transferase</keyword>
<dbReference type="Gene3D" id="3.40.50.11010">
    <property type="match status" value="1"/>
</dbReference>
<reference evidence="7 8" key="1">
    <citation type="submission" date="2020-08" db="EMBL/GenBank/DDBJ databases">
        <title>Genomic Encyclopedia of Type Strains, Phase IV (KMG-IV): sequencing the most valuable type-strain genomes for metagenomic binning, comparative biology and taxonomic classification.</title>
        <authorList>
            <person name="Goeker M."/>
        </authorList>
    </citation>
    <scope>NUCLEOTIDE SEQUENCE [LARGE SCALE GENOMIC DNA]</scope>
    <source>
        <strain evidence="7 8">DSM 18233</strain>
    </source>
</reference>
<dbReference type="PANTHER" id="PTHR43179:SF12">
    <property type="entry name" value="GALACTOFURANOSYLTRANSFERASE GLFT2"/>
    <property type="match status" value="1"/>
</dbReference>